<dbReference type="PhylomeDB" id="B6QIR0"/>
<dbReference type="Proteomes" id="UP000001294">
    <property type="component" value="Unassembled WGS sequence"/>
</dbReference>
<evidence type="ECO:0000256" key="4">
    <source>
        <dbReference type="ARBA" id="ARBA00023239"/>
    </source>
</evidence>
<evidence type="ECO:0000256" key="3">
    <source>
        <dbReference type="ARBA" id="ARBA00022833"/>
    </source>
</evidence>
<reference evidence="7" key="1">
    <citation type="journal article" date="2015" name="Genome Announc.">
        <title>Genome sequence of the AIDS-associated pathogen Penicillium marneffei (ATCC18224) and its near taxonomic relative Talaromyces stipitatus (ATCC10500).</title>
        <authorList>
            <person name="Nierman W.C."/>
            <person name="Fedorova-Abrams N.D."/>
            <person name="Andrianopoulos A."/>
        </authorList>
    </citation>
    <scope>NUCLEOTIDE SEQUENCE [LARGE SCALE GENOMIC DNA]</scope>
    <source>
        <strain evidence="7">ATCC 18224 / CBS 334.59 / QM 7333</strain>
    </source>
</reference>
<dbReference type="InterPro" id="IPR011057">
    <property type="entry name" value="Mss4-like_sf"/>
</dbReference>
<keyword evidence="3" id="KW-0862">Zinc</keyword>
<dbReference type="VEuPathDB" id="FungiDB:PMAA_098450"/>
<dbReference type="Gene3D" id="3.90.1590.10">
    <property type="entry name" value="glutathione-dependent formaldehyde- activating enzyme (gfa)"/>
    <property type="match status" value="1"/>
</dbReference>
<keyword evidence="2" id="KW-0479">Metal-binding</keyword>
<protein>
    <submittedName>
        <fullName evidence="6">DUF636 domain protein</fullName>
    </submittedName>
</protein>
<dbReference type="GO" id="GO:0046872">
    <property type="term" value="F:metal ion binding"/>
    <property type="evidence" value="ECO:0007669"/>
    <property type="project" value="UniProtKB-KW"/>
</dbReference>
<dbReference type="AlphaFoldDB" id="B6QIR0"/>
<gene>
    <name evidence="6" type="ORF">PMAA_098450</name>
</gene>
<evidence type="ECO:0000256" key="1">
    <source>
        <dbReference type="ARBA" id="ARBA00005495"/>
    </source>
</evidence>
<evidence type="ECO:0000259" key="5">
    <source>
        <dbReference type="PROSITE" id="PS51891"/>
    </source>
</evidence>
<sequence>MAIKDDSDISEITGGCLCRCILYTIHFNNDHPWPPKSASCQCTMCRKWTASLFPQFLTLSAKQITPELSTYAAYKEYRSSETCLRGFCVQCGSSLLWRTEQKPEEIDVFLGTIDEKWLVDRKADIATATGNGNSESTGKTLGTPMHAQYYYENVIEGVTDTVQGGKRYLTHSSQCEGF</sequence>
<keyword evidence="7" id="KW-1185">Reference proteome</keyword>
<dbReference type="PANTHER" id="PTHR33337:SF40">
    <property type="entry name" value="CENP-V_GFA DOMAIN-CONTAINING PROTEIN-RELATED"/>
    <property type="match status" value="1"/>
</dbReference>
<feature type="domain" description="CENP-V/GFA" evidence="5">
    <location>
        <begin position="12"/>
        <end position="135"/>
    </location>
</feature>
<dbReference type="SUPFAM" id="SSF51316">
    <property type="entry name" value="Mss4-like"/>
    <property type="match status" value="1"/>
</dbReference>
<dbReference type="GO" id="GO:0016846">
    <property type="term" value="F:carbon-sulfur lyase activity"/>
    <property type="evidence" value="ECO:0007669"/>
    <property type="project" value="InterPro"/>
</dbReference>
<dbReference type="Pfam" id="PF04828">
    <property type="entry name" value="GFA"/>
    <property type="match status" value="1"/>
</dbReference>
<dbReference type="HOGENOM" id="CLU_095045_1_0_1"/>
<comment type="similarity">
    <text evidence="1">Belongs to the Gfa family.</text>
</comment>
<accession>B6QIR0</accession>
<dbReference type="OrthoDB" id="6329284at2759"/>
<dbReference type="EMBL" id="DS995902">
    <property type="protein sequence ID" value="EEA23255.1"/>
    <property type="molecule type" value="Genomic_DNA"/>
</dbReference>
<dbReference type="InterPro" id="IPR006913">
    <property type="entry name" value="CENP-V/GFA"/>
</dbReference>
<keyword evidence="4" id="KW-0456">Lyase</keyword>
<dbReference type="PROSITE" id="PS51891">
    <property type="entry name" value="CENP_V_GFA"/>
    <property type="match status" value="1"/>
</dbReference>
<name>B6QIR0_TALMQ</name>
<evidence type="ECO:0000313" key="7">
    <source>
        <dbReference type="Proteomes" id="UP000001294"/>
    </source>
</evidence>
<evidence type="ECO:0000313" key="6">
    <source>
        <dbReference type="EMBL" id="EEA23255.1"/>
    </source>
</evidence>
<dbReference type="PANTHER" id="PTHR33337">
    <property type="entry name" value="GFA DOMAIN-CONTAINING PROTEIN"/>
    <property type="match status" value="1"/>
</dbReference>
<evidence type="ECO:0000256" key="2">
    <source>
        <dbReference type="ARBA" id="ARBA00022723"/>
    </source>
</evidence>
<proteinExistence type="inferred from homology"/>
<organism evidence="6 7">
    <name type="scientific">Talaromyces marneffei (strain ATCC 18224 / CBS 334.59 / QM 7333)</name>
    <name type="common">Penicillium marneffei</name>
    <dbReference type="NCBI Taxonomy" id="441960"/>
    <lineage>
        <taxon>Eukaryota</taxon>
        <taxon>Fungi</taxon>
        <taxon>Dikarya</taxon>
        <taxon>Ascomycota</taxon>
        <taxon>Pezizomycotina</taxon>
        <taxon>Eurotiomycetes</taxon>
        <taxon>Eurotiomycetidae</taxon>
        <taxon>Eurotiales</taxon>
        <taxon>Trichocomaceae</taxon>
        <taxon>Talaromyces</taxon>
        <taxon>Talaromyces sect. Talaromyces</taxon>
    </lineage>
</organism>